<dbReference type="SUPFAM" id="SSF103473">
    <property type="entry name" value="MFS general substrate transporter"/>
    <property type="match status" value="1"/>
</dbReference>
<evidence type="ECO:0000313" key="8">
    <source>
        <dbReference type="EMBL" id="TQN67887.1"/>
    </source>
</evidence>
<feature type="transmembrane region" description="Helical" evidence="6">
    <location>
        <begin position="403"/>
        <end position="426"/>
    </location>
</feature>
<dbReference type="InterPro" id="IPR001279">
    <property type="entry name" value="Metallo-B-lactamas"/>
</dbReference>
<dbReference type="EMBL" id="PUHP01000815">
    <property type="protein sequence ID" value="TQN67887.1"/>
    <property type="molecule type" value="Genomic_DNA"/>
</dbReference>
<feature type="transmembrane region" description="Helical" evidence="6">
    <location>
        <begin position="585"/>
        <end position="604"/>
    </location>
</feature>
<reference evidence="8 9" key="1">
    <citation type="journal article" date="2019" name="Sci. Rep.">
        <title>Colletotrichum shisoi sp. nov., an anthracnose pathogen of Perilla frutescens in Japan: molecular phylogenetic, morphological and genomic evidence.</title>
        <authorList>
            <person name="Gan P."/>
            <person name="Tsushima A."/>
            <person name="Hiroyama R."/>
            <person name="Narusaka M."/>
            <person name="Takano Y."/>
            <person name="Narusaka Y."/>
            <person name="Kawaradani M."/>
            <person name="Damm U."/>
            <person name="Shirasu K."/>
        </authorList>
    </citation>
    <scope>NUCLEOTIDE SEQUENCE [LARGE SCALE GENOMIC DNA]</scope>
    <source>
        <strain evidence="8 9">PG-2018a</strain>
    </source>
</reference>
<feature type="transmembrane region" description="Helical" evidence="6">
    <location>
        <begin position="341"/>
        <end position="361"/>
    </location>
</feature>
<dbReference type="OrthoDB" id="6770063at2759"/>
<evidence type="ECO:0000256" key="3">
    <source>
        <dbReference type="ARBA" id="ARBA00022989"/>
    </source>
</evidence>
<feature type="transmembrane region" description="Helical" evidence="6">
    <location>
        <begin position="650"/>
        <end position="671"/>
    </location>
</feature>
<sequence length="699" mass="75844">MTERETAKLSAEPGGEGSDNCSPRVENFVNQGLSLDLVSSPVIGSEAAVVIDLSLAVAQAADLLAARVKNTTEKPLVAAFTTHNHSDHHLGGRAFLDHFPEAKHYATAEAAAWMESEAEEKTEYWSSIFGEGVIAPSPAIPAPLTTTRSLFFPATNPAPWRSSARETLVAGDIVYGHEMHVWLADLLTPALTASWLATLDFVAKLQPRRVVPGHALFADTFSAAKDVFHTRDCVSFFQKNVEAKGADFYLPSEISTLIDNRFPGLLNISSSATSRQLLFISAENFGRGGTRQIHYLELTNIAAELDMTATESAMALSIYLLATALGPLVIGPLSEIYGRQVVLHASSAWFLVWNVLCGFATTKGTLIAARFLAGFGASAIYALGGGVLGDIWRPEQRGRSMGVYLLIPLLGAAVGECPIIGGFIAAHTTWRWMFWSTSIFQAAMILVSLFSFPESYGALVLRRRAARLRKETGEARYRTAGERLEADRSASDVVGRALTRPLRLLLFHPIIQVTAVLSGFNYGIMYVTLSTFSDLWKGQYGQSVEISGLHYIACSLGELVGSQVGGPMMDFLYGRRQQPTPESRVMLMFFGIVPAWAGVLAYGWTAQYRLHWLLVDAGVVVMMFGMQLSGMPATAYVIDTYGEHTSSAMAATQFVKSLTAFLFPLFAPSMYGALGYGWANSVMALAGVAISLPLPVFLW</sequence>
<dbReference type="Gene3D" id="1.20.1250.20">
    <property type="entry name" value="MFS general substrate transporter like domains"/>
    <property type="match status" value="1"/>
</dbReference>
<dbReference type="GO" id="GO:0022857">
    <property type="term" value="F:transmembrane transporter activity"/>
    <property type="evidence" value="ECO:0007669"/>
    <property type="project" value="InterPro"/>
</dbReference>
<dbReference type="Proteomes" id="UP000326340">
    <property type="component" value="Unassembled WGS sequence"/>
</dbReference>
<evidence type="ECO:0000256" key="2">
    <source>
        <dbReference type="ARBA" id="ARBA00022692"/>
    </source>
</evidence>
<feature type="domain" description="Major facilitator superfamily (MFS) profile" evidence="7">
    <location>
        <begin position="276"/>
        <end position="699"/>
    </location>
</feature>
<dbReference type="InterPro" id="IPR036866">
    <property type="entry name" value="RibonucZ/Hydroxyglut_hydro"/>
</dbReference>
<name>A0A5Q4BMP7_9PEZI</name>
<dbReference type="InterPro" id="IPR020846">
    <property type="entry name" value="MFS_dom"/>
</dbReference>
<keyword evidence="4 6" id="KW-0472">Membrane</keyword>
<dbReference type="PANTHER" id="PTHR23502:SF60">
    <property type="entry name" value="MAJOR FACILITATOR SUPERFAMILY (MFS) PROFILE DOMAIN-CONTAINING PROTEIN-RELATED"/>
    <property type="match status" value="1"/>
</dbReference>
<dbReference type="Pfam" id="PF00753">
    <property type="entry name" value="Lactamase_B"/>
    <property type="match status" value="1"/>
</dbReference>
<dbReference type="InterPro" id="IPR011701">
    <property type="entry name" value="MFS"/>
</dbReference>
<dbReference type="SMART" id="SM00849">
    <property type="entry name" value="Lactamase_B"/>
    <property type="match status" value="1"/>
</dbReference>
<organism evidence="8 9">
    <name type="scientific">Colletotrichum shisoi</name>
    <dbReference type="NCBI Taxonomy" id="2078593"/>
    <lineage>
        <taxon>Eukaryota</taxon>
        <taxon>Fungi</taxon>
        <taxon>Dikarya</taxon>
        <taxon>Ascomycota</taxon>
        <taxon>Pezizomycotina</taxon>
        <taxon>Sordariomycetes</taxon>
        <taxon>Hypocreomycetidae</taxon>
        <taxon>Glomerellales</taxon>
        <taxon>Glomerellaceae</taxon>
        <taxon>Colletotrichum</taxon>
        <taxon>Colletotrichum destructivum species complex</taxon>
    </lineage>
</organism>
<dbReference type="Pfam" id="PF07690">
    <property type="entry name" value="MFS_1"/>
    <property type="match status" value="1"/>
</dbReference>
<accession>A0A5Q4BMP7</accession>
<keyword evidence="2 6" id="KW-0812">Transmembrane</keyword>
<dbReference type="Gene3D" id="3.60.15.10">
    <property type="entry name" value="Ribonuclease Z/Hydroxyacylglutathione hydrolase-like"/>
    <property type="match status" value="1"/>
</dbReference>
<protein>
    <submittedName>
        <fullName evidence="8">Putative efflux pump mfs2</fullName>
    </submittedName>
</protein>
<keyword evidence="3 6" id="KW-1133">Transmembrane helix</keyword>
<dbReference type="AlphaFoldDB" id="A0A5Q4BMP7"/>
<feature type="transmembrane region" description="Helical" evidence="6">
    <location>
        <begin position="313"/>
        <end position="334"/>
    </location>
</feature>
<comment type="caution">
    <text evidence="8">The sequence shown here is derived from an EMBL/GenBank/DDBJ whole genome shotgun (WGS) entry which is preliminary data.</text>
</comment>
<gene>
    <name evidence="8" type="primary">Mfs2-1</name>
    <name evidence="8" type="ORF">CSHISOI_07576</name>
</gene>
<keyword evidence="9" id="KW-1185">Reference proteome</keyword>
<evidence type="ECO:0000256" key="1">
    <source>
        <dbReference type="ARBA" id="ARBA00004141"/>
    </source>
</evidence>
<feature type="transmembrane region" description="Helical" evidence="6">
    <location>
        <begin position="610"/>
        <end position="638"/>
    </location>
</feature>
<feature type="transmembrane region" description="Helical" evidence="6">
    <location>
        <begin position="367"/>
        <end position="391"/>
    </location>
</feature>
<feature type="transmembrane region" description="Helical" evidence="6">
    <location>
        <begin position="677"/>
        <end position="698"/>
    </location>
</feature>
<dbReference type="PANTHER" id="PTHR23502">
    <property type="entry name" value="MAJOR FACILITATOR SUPERFAMILY"/>
    <property type="match status" value="1"/>
</dbReference>
<evidence type="ECO:0000256" key="4">
    <source>
        <dbReference type="ARBA" id="ARBA00023136"/>
    </source>
</evidence>
<comment type="subcellular location">
    <subcellularLocation>
        <location evidence="1">Membrane</location>
        <topology evidence="1">Multi-pass membrane protein</topology>
    </subcellularLocation>
</comment>
<dbReference type="PROSITE" id="PS50850">
    <property type="entry name" value="MFS"/>
    <property type="match status" value="1"/>
</dbReference>
<feature type="transmembrane region" description="Helical" evidence="6">
    <location>
        <begin position="505"/>
        <end position="529"/>
    </location>
</feature>
<feature type="non-terminal residue" evidence="8">
    <location>
        <position position="699"/>
    </location>
</feature>
<evidence type="ECO:0000259" key="7">
    <source>
        <dbReference type="PROSITE" id="PS50850"/>
    </source>
</evidence>
<evidence type="ECO:0000313" key="9">
    <source>
        <dbReference type="Proteomes" id="UP000326340"/>
    </source>
</evidence>
<dbReference type="InterPro" id="IPR036259">
    <property type="entry name" value="MFS_trans_sf"/>
</dbReference>
<evidence type="ECO:0000256" key="6">
    <source>
        <dbReference type="SAM" id="Phobius"/>
    </source>
</evidence>
<feature type="transmembrane region" description="Helical" evidence="6">
    <location>
        <begin position="438"/>
        <end position="461"/>
    </location>
</feature>
<evidence type="ECO:0000256" key="5">
    <source>
        <dbReference type="SAM" id="MobiDB-lite"/>
    </source>
</evidence>
<dbReference type="GO" id="GO:0016020">
    <property type="term" value="C:membrane"/>
    <property type="evidence" value="ECO:0007669"/>
    <property type="project" value="UniProtKB-SubCell"/>
</dbReference>
<feature type="region of interest" description="Disordered" evidence="5">
    <location>
        <begin position="1"/>
        <end position="23"/>
    </location>
</feature>
<dbReference type="SUPFAM" id="SSF56281">
    <property type="entry name" value="Metallo-hydrolase/oxidoreductase"/>
    <property type="match status" value="1"/>
</dbReference>
<proteinExistence type="predicted"/>